<accession>A0ABW3IJ47</accession>
<proteinExistence type="inferred from homology"/>
<name>A0ABW3IJ47_9FLAO</name>
<keyword evidence="3" id="KW-0808">Transferase</keyword>
<feature type="transmembrane region" description="Helical" evidence="8">
    <location>
        <begin position="362"/>
        <end position="382"/>
    </location>
</feature>
<evidence type="ECO:0000256" key="7">
    <source>
        <dbReference type="ARBA" id="ARBA00043987"/>
    </source>
</evidence>
<gene>
    <name evidence="9" type="primary">mptB</name>
    <name evidence="9" type="ORF">ACFQ1G_12555</name>
</gene>
<organism evidence="9 10">
    <name type="scientific">Salinimicrobium gaetbulicola</name>
    <dbReference type="NCBI Taxonomy" id="999702"/>
    <lineage>
        <taxon>Bacteria</taxon>
        <taxon>Pseudomonadati</taxon>
        <taxon>Bacteroidota</taxon>
        <taxon>Flavobacteriia</taxon>
        <taxon>Flavobacteriales</taxon>
        <taxon>Flavobacteriaceae</taxon>
        <taxon>Salinimicrobium</taxon>
    </lineage>
</organism>
<dbReference type="GO" id="GO:0016757">
    <property type="term" value="F:glycosyltransferase activity"/>
    <property type="evidence" value="ECO:0007669"/>
    <property type="project" value="UniProtKB-KW"/>
</dbReference>
<dbReference type="RefSeq" id="WP_380740065.1">
    <property type="nucleotide sequence ID" value="NZ_JBHTJP010000035.1"/>
</dbReference>
<dbReference type="EMBL" id="JBHTJP010000035">
    <property type="protein sequence ID" value="MFD0977627.1"/>
    <property type="molecule type" value="Genomic_DNA"/>
</dbReference>
<feature type="transmembrane region" description="Helical" evidence="8">
    <location>
        <begin position="328"/>
        <end position="350"/>
    </location>
</feature>
<dbReference type="NCBIfam" id="NF038066">
    <property type="entry name" value="MptB"/>
    <property type="match status" value="1"/>
</dbReference>
<dbReference type="Pfam" id="PF26314">
    <property type="entry name" value="MptA_B_family"/>
    <property type="match status" value="1"/>
</dbReference>
<evidence type="ECO:0000313" key="9">
    <source>
        <dbReference type="EMBL" id="MFD0977627.1"/>
    </source>
</evidence>
<evidence type="ECO:0000256" key="6">
    <source>
        <dbReference type="ARBA" id="ARBA00023136"/>
    </source>
</evidence>
<evidence type="ECO:0000313" key="10">
    <source>
        <dbReference type="Proteomes" id="UP001597100"/>
    </source>
</evidence>
<feature type="transmembrane region" description="Helical" evidence="8">
    <location>
        <begin position="419"/>
        <end position="438"/>
    </location>
</feature>
<evidence type="ECO:0000256" key="2">
    <source>
        <dbReference type="ARBA" id="ARBA00022676"/>
    </source>
</evidence>
<dbReference type="InterPro" id="IPR049829">
    <property type="entry name" value="MptA/B-like"/>
</dbReference>
<keyword evidence="5 8" id="KW-1133">Transmembrane helix</keyword>
<feature type="transmembrane region" description="Helical" evidence="8">
    <location>
        <begin position="37"/>
        <end position="56"/>
    </location>
</feature>
<feature type="transmembrane region" description="Helical" evidence="8">
    <location>
        <begin position="235"/>
        <end position="259"/>
    </location>
</feature>
<reference evidence="10" key="1">
    <citation type="journal article" date="2019" name="Int. J. Syst. Evol. Microbiol.">
        <title>The Global Catalogue of Microorganisms (GCM) 10K type strain sequencing project: providing services to taxonomists for standard genome sequencing and annotation.</title>
        <authorList>
            <consortium name="The Broad Institute Genomics Platform"/>
            <consortium name="The Broad Institute Genome Sequencing Center for Infectious Disease"/>
            <person name="Wu L."/>
            <person name="Ma J."/>
        </authorList>
    </citation>
    <scope>NUCLEOTIDE SEQUENCE [LARGE SCALE GENOMIC DNA]</scope>
    <source>
        <strain evidence="10">CCUG 60898</strain>
    </source>
</reference>
<evidence type="ECO:0000256" key="3">
    <source>
        <dbReference type="ARBA" id="ARBA00022679"/>
    </source>
</evidence>
<evidence type="ECO:0000256" key="5">
    <source>
        <dbReference type="ARBA" id="ARBA00022989"/>
    </source>
</evidence>
<feature type="transmembrane region" description="Helical" evidence="8">
    <location>
        <begin position="12"/>
        <end position="31"/>
    </location>
</feature>
<protein>
    <submittedName>
        <fullName evidence="9">Polyprenol phosphomannose-dependent alpha 1,6 mannosyltransferase MptB</fullName>
    </submittedName>
</protein>
<feature type="transmembrane region" description="Helical" evidence="8">
    <location>
        <begin position="271"/>
        <end position="289"/>
    </location>
</feature>
<sequence length="458" mass="53055">MISNLKEQLSLHKFPLLFFISICGFYWSFGYDLDRTDFIKLFSLYAALFFASWKFFQMERLNFNFLVAATILFRLVFLFSIPNLSQDFYRFLWDGKIFLQGLNPYLSIPAEYLPTGDLPFPGANELITGMGSLSAGNPTNYPPLNQVLFALSAFIGGKSILVSVVTLRTIIIAADIGILYFGRKLLRSINLPENRIFWFLLNPFVIIELTGNLHFEGVMIFFLLAALYFLTQKKWVWSAVFLACSVSVKLIPLLFLPLFFKRLGSKKAFQYYLVVAFLILLFFLPFISSRFFENYFASINLWFQKFEFNASIYYLVREIGFLMEGYNIIQIAGPLLGFLVFCGVLILAFSRKNTDLKNLSTSMLFAMSLYLFLATTVHPWYLATPLILSIFTPYRYMLVWSFTVILSYFAYSHPDFNENLWVVGLEYLLVFGFMAWEFSKKGLLKGTRIKPKEEYTSV</sequence>
<evidence type="ECO:0000256" key="8">
    <source>
        <dbReference type="SAM" id="Phobius"/>
    </source>
</evidence>
<feature type="transmembrane region" description="Helical" evidence="8">
    <location>
        <begin position="203"/>
        <end position="229"/>
    </location>
</feature>
<evidence type="ECO:0000256" key="1">
    <source>
        <dbReference type="ARBA" id="ARBA00004141"/>
    </source>
</evidence>
<feature type="transmembrane region" description="Helical" evidence="8">
    <location>
        <begin position="160"/>
        <end position="182"/>
    </location>
</feature>
<feature type="transmembrane region" description="Helical" evidence="8">
    <location>
        <begin position="63"/>
        <end position="81"/>
    </location>
</feature>
<keyword evidence="2 9" id="KW-0328">Glycosyltransferase</keyword>
<comment type="subcellular location">
    <subcellularLocation>
        <location evidence="1">Membrane</location>
        <topology evidence="1">Multi-pass membrane protein</topology>
    </subcellularLocation>
</comment>
<dbReference type="Proteomes" id="UP001597100">
    <property type="component" value="Unassembled WGS sequence"/>
</dbReference>
<keyword evidence="10" id="KW-1185">Reference proteome</keyword>
<comment type="caution">
    <text evidence="9">The sequence shown here is derived from an EMBL/GenBank/DDBJ whole genome shotgun (WGS) entry which is preliminary data.</text>
</comment>
<keyword evidence="4 8" id="KW-0812">Transmembrane</keyword>
<feature type="transmembrane region" description="Helical" evidence="8">
    <location>
        <begin position="394"/>
        <end position="413"/>
    </location>
</feature>
<evidence type="ECO:0000256" key="4">
    <source>
        <dbReference type="ARBA" id="ARBA00022692"/>
    </source>
</evidence>
<keyword evidence="6 8" id="KW-0472">Membrane</keyword>
<comment type="similarity">
    <text evidence="7">Belongs to the MptA/B family.</text>
</comment>